<evidence type="ECO:0000256" key="10">
    <source>
        <dbReference type="ARBA" id="ARBA00023136"/>
    </source>
</evidence>
<evidence type="ECO:0000256" key="3">
    <source>
        <dbReference type="ARBA" id="ARBA00022448"/>
    </source>
</evidence>
<comment type="subunit">
    <text evidence="11">NDH-1 is composed of 14 different subunits. Subunits NuoA, H, J, K, L, M, N constitute the membrane sector of the complex.</text>
</comment>
<dbReference type="Gene3D" id="1.20.58.1610">
    <property type="entry name" value="NADH:ubiquinone/plastoquinone oxidoreductase, chain 3"/>
    <property type="match status" value="1"/>
</dbReference>
<feature type="transmembrane region" description="Helical" evidence="11">
    <location>
        <begin position="6"/>
        <end position="29"/>
    </location>
</feature>
<comment type="function">
    <text evidence="11">NDH-1 shuttles electrons from NADH, via FMN and iron-sulfur (Fe-S) centers, to quinones in the respiratory chain. The immediate electron acceptor for the enzyme in this species is believed to be a menaquinone. Couples the redox reaction to proton translocation (for every two electrons transferred, four hydrogen ions are translocated across the cytoplasmic membrane), and thus conserves the redox energy in a proton gradient.</text>
</comment>
<feature type="transmembrane region" description="Helical" evidence="11">
    <location>
        <begin position="59"/>
        <end position="79"/>
    </location>
</feature>
<dbReference type="InterPro" id="IPR000440">
    <property type="entry name" value="NADH_UbQ/plastoQ_OxRdtase_su3"/>
</dbReference>
<evidence type="ECO:0000256" key="1">
    <source>
        <dbReference type="ARBA" id="ARBA00004141"/>
    </source>
</evidence>
<dbReference type="EC" id="7.1.1.-" evidence="11"/>
<evidence type="ECO:0000256" key="12">
    <source>
        <dbReference type="RuleBase" id="RU003639"/>
    </source>
</evidence>
<dbReference type="OrthoDB" id="9791970at2"/>
<dbReference type="HOGENOM" id="CLU_119549_1_2_10"/>
<comment type="subcellular location">
    <subcellularLocation>
        <location evidence="11">Cell inner membrane</location>
        <topology evidence="11">Multi-pass membrane protein</topology>
    </subcellularLocation>
    <subcellularLocation>
        <location evidence="12">Cell membrane</location>
        <topology evidence="12">Multi-pass membrane protein</topology>
    </subcellularLocation>
    <subcellularLocation>
        <location evidence="1">Membrane</location>
        <topology evidence="1">Multi-pass membrane protein</topology>
    </subcellularLocation>
</comment>
<dbReference type="Pfam" id="PF00507">
    <property type="entry name" value="Oxidored_q4"/>
    <property type="match status" value="1"/>
</dbReference>
<evidence type="ECO:0000256" key="4">
    <source>
        <dbReference type="ARBA" id="ARBA00022475"/>
    </source>
</evidence>
<dbReference type="GO" id="GO:0050136">
    <property type="term" value="F:NADH dehydrogenase (quinone) (non-electrogenic) activity"/>
    <property type="evidence" value="ECO:0007669"/>
    <property type="project" value="UniProtKB-UniRule"/>
</dbReference>
<dbReference type="PANTHER" id="PTHR11058">
    <property type="entry name" value="NADH-UBIQUINONE OXIDOREDUCTASE CHAIN 3"/>
    <property type="match status" value="1"/>
</dbReference>
<dbReference type="GO" id="GO:0005886">
    <property type="term" value="C:plasma membrane"/>
    <property type="evidence" value="ECO:0007669"/>
    <property type="project" value="UniProtKB-SubCell"/>
</dbReference>
<gene>
    <name evidence="11" type="primary">nuoA</name>
    <name evidence="13" type="ordered locus">Palpr_0353</name>
</gene>
<dbReference type="GO" id="GO:0048038">
    <property type="term" value="F:quinone binding"/>
    <property type="evidence" value="ECO:0007669"/>
    <property type="project" value="UniProtKB-KW"/>
</dbReference>
<dbReference type="RefSeq" id="WP_013443883.1">
    <property type="nucleotide sequence ID" value="NC_014734.1"/>
</dbReference>
<dbReference type="Proteomes" id="UP000008718">
    <property type="component" value="Chromosome"/>
</dbReference>
<evidence type="ECO:0000256" key="2">
    <source>
        <dbReference type="ARBA" id="ARBA00008472"/>
    </source>
</evidence>
<proteinExistence type="inferred from homology"/>
<evidence type="ECO:0000256" key="8">
    <source>
        <dbReference type="ARBA" id="ARBA00022989"/>
    </source>
</evidence>
<keyword evidence="10 11" id="KW-0472">Membrane</keyword>
<evidence type="ECO:0000313" key="13">
    <source>
        <dbReference type="EMBL" id="ADQ78514.1"/>
    </source>
</evidence>
<keyword evidence="8 11" id="KW-1133">Transmembrane helix</keyword>
<dbReference type="STRING" id="694427.Palpr_0353"/>
<evidence type="ECO:0000256" key="7">
    <source>
        <dbReference type="ARBA" id="ARBA00022967"/>
    </source>
</evidence>
<dbReference type="InterPro" id="IPR038430">
    <property type="entry name" value="NDAH_ubi_oxred_su3_sf"/>
</dbReference>
<dbReference type="GO" id="GO:0008137">
    <property type="term" value="F:NADH dehydrogenase (ubiquinone) activity"/>
    <property type="evidence" value="ECO:0007669"/>
    <property type="project" value="InterPro"/>
</dbReference>
<comment type="catalytic activity">
    <reaction evidence="11 12">
        <text>a quinone + NADH + 5 H(+)(in) = a quinol + NAD(+) + 4 H(+)(out)</text>
        <dbReference type="Rhea" id="RHEA:57888"/>
        <dbReference type="ChEBI" id="CHEBI:15378"/>
        <dbReference type="ChEBI" id="CHEBI:24646"/>
        <dbReference type="ChEBI" id="CHEBI:57540"/>
        <dbReference type="ChEBI" id="CHEBI:57945"/>
        <dbReference type="ChEBI" id="CHEBI:132124"/>
    </reaction>
</comment>
<evidence type="ECO:0000256" key="5">
    <source>
        <dbReference type="ARBA" id="ARBA00022692"/>
    </source>
</evidence>
<evidence type="ECO:0000313" key="14">
    <source>
        <dbReference type="Proteomes" id="UP000008718"/>
    </source>
</evidence>
<accession>E4T1C0</accession>
<feature type="transmembrane region" description="Helical" evidence="11">
    <location>
        <begin position="91"/>
        <end position="109"/>
    </location>
</feature>
<keyword evidence="5 11" id="KW-0812">Transmembrane</keyword>
<dbReference type="EMBL" id="CP002345">
    <property type="protein sequence ID" value="ADQ78514.1"/>
    <property type="molecule type" value="Genomic_DNA"/>
</dbReference>
<dbReference type="PANTHER" id="PTHR11058:SF22">
    <property type="entry name" value="NADH-QUINONE OXIDOREDUCTASE SUBUNIT A"/>
    <property type="match status" value="1"/>
</dbReference>
<dbReference type="InterPro" id="IPR023043">
    <property type="entry name" value="NAD(P)H_OxRDtase_bac/plastid"/>
</dbReference>
<dbReference type="KEGG" id="ppn:Palpr_0353"/>
<keyword evidence="3 11" id="KW-0813">Transport</keyword>
<reference key="1">
    <citation type="submission" date="2010-11" db="EMBL/GenBank/DDBJ databases">
        <title>The complete genome of Paludibacter propionicigenes DSM 17365.</title>
        <authorList>
            <consortium name="US DOE Joint Genome Institute (JGI-PGF)"/>
            <person name="Lucas S."/>
            <person name="Copeland A."/>
            <person name="Lapidus A."/>
            <person name="Bruce D."/>
            <person name="Goodwin L."/>
            <person name="Pitluck S."/>
            <person name="Kyrpides N."/>
            <person name="Mavromatis K."/>
            <person name="Ivanova N."/>
            <person name="Munk A.C."/>
            <person name="Brettin T."/>
            <person name="Detter J.C."/>
            <person name="Han C."/>
            <person name="Tapia R."/>
            <person name="Land M."/>
            <person name="Hauser L."/>
            <person name="Markowitz V."/>
            <person name="Cheng J.-F."/>
            <person name="Hugenholtz P."/>
            <person name="Woyke T."/>
            <person name="Wu D."/>
            <person name="Gronow S."/>
            <person name="Wellnitz S."/>
            <person name="Brambilla E."/>
            <person name="Klenk H.-P."/>
            <person name="Eisen J.A."/>
        </authorList>
    </citation>
    <scope>NUCLEOTIDE SEQUENCE</scope>
    <source>
        <strain>WB4</strain>
    </source>
</reference>
<evidence type="ECO:0000256" key="6">
    <source>
        <dbReference type="ARBA" id="ARBA00022719"/>
    </source>
</evidence>
<dbReference type="GO" id="GO:0030964">
    <property type="term" value="C:NADH dehydrogenase complex"/>
    <property type="evidence" value="ECO:0007669"/>
    <property type="project" value="TreeGrafter"/>
</dbReference>
<evidence type="ECO:0000256" key="11">
    <source>
        <dbReference type="HAMAP-Rule" id="MF_01394"/>
    </source>
</evidence>
<dbReference type="HAMAP" id="MF_01394">
    <property type="entry name" value="NDH1_NuoA"/>
    <property type="match status" value="1"/>
</dbReference>
<evidence type="ECO:0000256" key="9">
    <source>
        <dbReference type="ARBA" id="ARBA00023027"/>
    </source>
</evidence>
<protein>
    <recommendedName>
        <fullName evidence="11">NADH-quinone oxidoreductase subunit A</fullName>
        <ecNumber evidence="11">7.1.1.-</ecNumber>
    </recommendedName>
    <alternativeName>
        <fullName evidence="11">NADH dehydrogenase I subunit A</fullName>
    </alternativeName>
    <alternativeName>
        <fullName evidence="11">NDH-1 subunit A</fullName>
    </alternativeName>
    <alternativeName>
        <fullName evidence="11">NUO1</fullName>
    </alternativeName>
</protein>
<keyword evidence="11" id="KW-0997">Cell inner membrane</keyword>
<keyword evidence="14" id="KW-1185">Reference proteome</keyword>
<sequence length="117" mass="13056">MSSLSLFLVVVLTGVALVIAGLGIAILLAPKSFNLQKGEPYECGIPTHGTSWMQFKAGYYLYAILYLMFDVETIFLFPWSTIVRDLGYTGLYSIMFFVVILGLGLAYAWKKGVLKWN</sequence>
<name>E4T1C0_PALPW</name>
<keyword evidence="6 11" id="KW-0874">Quinone</keyword>
<keyword evidence="9 11" id="KW-0520">NAD</keyword>
<keyword evidence="13" id="KW-0560">Oxidoreductase</keyword>
<keyword evidence="4 11" id="KW-1003">Cell membrane</keyword>
<comment type="similarity">
    <text evidence="2 11 12">Belongs to the complex I subunit 3 family.</text>
</comment>
<dbReference type="eggNOG" id="COG0838">
    <property type="taxonomic scope" value="Bacteria"/>
</dbReference>
<reference evidence="13 14" key="2">
    <citation type="journal article" date="2011" name="Stand. Genomic Sci.">
        <title>Complete genome sequence of Paludibacter propionicigenes type strain (WB4).</title>
        <authorList>
            <person name="Gronow S."/>
            <person name="Munk C."/>
            <person name="Lapidus A."/>
            <person name="Nolan M."/>
            <person name="Lucas S."/>
            <person name="Hammon N."/>
            <person name="Deshpande S."/>
            <person name="Cheng J.F."/>
            <person name="Tapia R."/>
            <person name="Han C."/>
            <person name="Goodwin L."/>
            <person name="Pitluck S."/>
            <person name="Liolios K."/>
            <person name="Ivanova N."/>
            <person name="Mavromatis K."/>
            <person name="Mikhailova N."/>
            <person name="Pati A."/>
            <person name="Chen A."/>
            <person name="Palaniappan K."/>
            <person name="Land M."/>
            <person name="Hauser L."/>
            <person name="Chang Y.J."/>
            <person name="Jeffries C.D."/>
            <person name="Brambilla E."/>
            <person name="Rohde M."/>
            <person name="Goker M."/>
            <person name="Detter J.C."/>
            <person name="Woyke T."/>
            <person name="Bristow J."/>
            <person name="Eisen J.A."/>
            <person name="Markowitz V."/>
            <person name="Hugenholtz P."/>
            <person name="Kyrpides N.C."/>
            <person name="Klenk H.P."/>
        </authorList>
    </citation>
    <scope>NUCLEOTIDE SEQUENCE [LARGE SCALE GENOMIC DNA]</scope>
    <source>
        <strain evidence="14">DSM 17365 / JCM 13257 / WB4</strain>
    </source>
</reference>
<dbReference type="AlphaFoldDB" id="E4T1C0"/>
<keyword evidence="7 11" id="KW-1278">Translocase</keyword>
<organism evidence="13 14">
    <name type="scientific">Paludibacter propionicigenes (strain DSM 17365 / JCM 13257 / WB4)</name>
    <dbReference type="NCBI Taxonomy" id="694427"/>
    <lineage>
        <taxon>Bacteria</taxon>
        <taxon>Pseudomonadati</taxon>
        <taxon>Bacteroidota</taxon>
        <taxon>Bacteroidia</taxon>
        <taxon>Bacteroidales</taxon>
        <taxon>Paludibacteraceae</taxon>
        <taxon>Paludibacter</taxon>
    </lineage>
</organism>